<name>A0A4Z0ALC3_9PSED</name>
<accession>A0A4Z0ALC3</accession>
<sequence length="76" mass="7957">MVLLTRACCAVLGHLSGFFSPLPPVGAGLLAKNVNDNAGNLVNRSAIECFVSKLAPTGVTCIKDERCGLKQNAPHH</sequence>
<protein>
    <submittedName>
        <fullName evidence="1">Uncharacterized protein</fullName>
    </submittedName>
</protein>
<dbReference type="Proteomes" id="UP000297391">
    <property type="component" value="Unassembled WGS sequence"/>
</dbReference>
<evidence type="ECO:0000313" key="1">
    <source>
        <dbReference type="EMBL" id="TFY87552.1"/>
    </source>
</evidence>
<comment type="caution">
    <text evidence="1">The sequence shown here is derived from an EMBL/GenBank/DDBJ whole genome shotgun (WGS) entry which is preliminary data.</text>
</comment>
<organism evidence="1 2">
    <name type="scientific">Pseudomonas kairouanensis</name>
    <dbReference type="NCBI Taxonomy" id="2293832"/>
    <lineage>
        <taxon>Bacteria</taxon>
        <taxon>Pseudomonadati</taxon>
        <taxon>Pseudomonadota</taxon>
        <taxon>Gammaproteobacteria</taxon>
        <taxon>Pseudomonadales</taxon>
        <taxon>Pseudomonadaceae</taxon>
        <taxon>Pseudomonas</taxon>
    </lineage>
</organism>
<proteinExistence type="predicted"/>
<reference evidence="1 2" key="1">
    <citation type="journal article" date="2019" name="Syst. Appl. Microbiol.">
        <title>New species of pathogenic Pseudomonas isolated from citrus in Tunisia: Proposal of Pseudomonas kairouanensis sp. nov. and Pseudomonas nabeulensis sp. nov.</title>
        <authorList>
            <person name="Oueslati M."/>
            <person name="Mulet M."/>
            <person name="Gomila M."/>
            <person name="Berge O."/>
            <person name="Hajlaoui M.R."/>
            <person name="Lalucat J."/>
            <person name="Sadfi-Zouaoui N."/>
            <person name="Garcia-Valdes E."/>
        </authorList>
    </citation>
    <scope>NUCLEOTIDE SEQUENCE [LARGE SCALE GENOMIC DNA]</scope>
    <source>
        <strain evidence="1 2">KC12</strain>
    </source>
</reference>
<dbReference type="EMBL" id="QUZU01000023">
    <property type="protein sequence ID" value="TFY87552.1"/>
    <property type="molecule type" value="Genomic_DNA"/>
</dbReference>
<evidence type="ECO:0000313" key="2">
    <source>
        <dbReference type="Proteomes" id="UP000297391"/>
    </source>
</evidence>
<gene>
    <name evidence="1" type="ORF">DYL59_18410</name>
</gene>
<dbReference type="AlphaFoldDB" id="A0A4Z0ALC3"/>
<dbReference type="OrthoDB" id="7033691at2"/>
<keyword evidence="2" id="KW-1185">Reference proteome</keyword>